<protein>
    <submittedName>
        <fullName evidence="2">Uncharacterized protein</fullName>
    </submittedName>
</protein>
<feature type="compositionally biased region" description="Basic and acidic residues" evidence="1">
    <location>
        <begin position="183"/>
        <end position="192"/>
    </location>
</feature>
<dbReference type="Proteomes" id="UP001279734">
    <property type="component" value="Unassembled WGS sequence"/>
</dbReference>
<name>A0AAD3T677_NEPGR</name>
<proteinExistence type="predicted"/>
<organism evidence="2 3">
    <name type="scientific">Nepenthes gracilis</name>
    <name type="common">Slender pitcher plant</name>
    <dbReference type="NCBI Taxonomy" id="150966"/>
    <lineage>
        <taxon>Eukaryota</taxon>
        <taxon>Viridiplantae</taxon>
        <taxon>Streptophyta</taxon>
        <taxon>Embryophyta</taxon>
        <taxon>Tracheophyta</taxon>
        <taxon>Spermatophyta</taxon>
        <taxon>Magnoliopsida</taxon>
        <taxon>eudicotyledons</taxon>
        <taxon>Gunneridae</taxon>
        <taxon>Pentapetalae</taxon>
        <taxon>Caryophyllales</taxon>
        <taxon>Nepenthaceae</taxon>
        <taxon>Nepenthes</taxon>
    </lineage>
</organism>
<dbReference type="AlphaFoldDB" id="A0AAD3T677"/>
<evidence type="ECO:0000313" key="3">
    <source>
        <dbReference type="Proteomes" id="UP001279734"/>
    </source>
</evidence>
<evidence type="ECO:0000313" key="2">
    <source>
        <dbReference type="EMBL" id="GMH23680.1"/>
    </source>
</evidence>
<gene>
    <name evidence="2" type="ORF">Nepgr_025523</name>
</gene>
<dbReference type="EMBL" id="BSYO01000026">
    <property type="protein sequence ID" value="GMH23680.1"/>
    <property type="molecule type" value="Genomic_DNA"/>
</dbReference>
<reference evidence="2" key="1">
    <citation type="submission" date="2023-05" db="EMBL/GenBank/DDBJ databases">
        <title>Nepenthes gracilis genome sequencing.</title>
        <authorList>
            <person name="Fukushima K."/>
        </authorList>
    </citation>
    <scope>NUCLEOTIDE SEQUENCE</scope>
    <source>
        <strain evidence="2">SING2019-196</strain>
    </source>
</reference>
<feature type="compositionally biased region" description="Acidic residues" evidence="1">
    <location>
        <begin position="195"/>
        <end position="204"/>
    </location>
</feature>
<feature type="region of interest" description="Disordered" evidence="1">
    <location>
        <begin position="183"/>
        <end position="204"/>
    </location>
</feature>
<comment type="caution">
    <text evidence="2">The sequence shown here is derived from an EMBL/GenBank/DDBJ whole genome shotgun (WGS) entry which is preliminary data.</text>
</comment>
<accession>A0AAD3T677</accession>
<keyword evidence="3" id="KW-1185">Reference proteome</keyword>
<evidence type="ECO:0000256" key="1">
    <source>
        <dbReference type="SAM" id="MobiDB-lite"/>
    </source>
</evidence>
<sequence>MAYLTSDVDESSYVYDPPSYFSGDDNIFWCFSHLDGVDDLMKEAWNSNESTENFSGGKAENSASADDYFSSFWSGNRFFTDNGGGENGYNDELEKTESSSHGEQQLAWHGGYLEEPFDSDLVSSPVNGFENIYAEEEEYDDIQDEVKSIYSYNADEPGFWQWVFDYSPCPFTEYSESYGELKADERSYDHGEAAAAEEDDTAEV</sequence>